<name>A0A7S3DML0_9EUKA</name>
<gene>
    <name evidence="2" type="ORF">PBIL07802_LOCUS23609</name>
</gene>
<evidence type="ECO:0000256" key="1">
    <source>
        <dbReference type="SAM" id="Phobius"/>
    </source>
</evidence>
<keyword evidence="1" id="KW-1133">Transmembrane helix</keyword>
<proteinExistence type="predicted"/>
<organism evidence="2">
    <name type="scientific">Palpitomonas bilix</name>
    <dbReference type="NCBI Taxonomy" id="652834"/>
    <lineage>
        <taxon>Eukaryota</taxon>
        <taxon>Eukaryota incertae sedis</taxon>
    </lineage>
</organism>
<dbReference type="EMBL" id="HBIB01036355">
    <property type="protein sequence ID" value="CAE0261319.1"/>
    <property type="molecule type" value="Transcribed_RNA"/>
</dbReference>
<dbReference type="AlphaFoldDB" id="A0A7S3DML0"/>
<accession>A0A7S3DML0</accession>
<sequence>MHRCIWYPFPLSLFTRGLARSMNDETLGHQHFPASDLSLFRALFPFPLPPPSLLLATFPLSPPPFLVFWAMHYYAYYFKLSQPNVFFCFVLFFTCLFSFFFLT</sequence>
<reference evidence="2" key="1">
    <citation type="submission" date="2021-01" db="EMBL/GenBank/DDBJ databases">
        <authorList>
            <person name="Corre E."/>
            <person name="Pelletier E."/>
            <person name="Niang G."/>
            <person name="Scheremetjew M."/>
            <person name="Finn R."/>
            <person name="Kale V."/>
            <person name="Holt S."/>
            <person name="Cochrane G."/>
            <person name="Meng A."/>
            <person name="Brown T."/>
            <person name="Cohen L."/>
        </authorList>
    </citation>
    <scope>NUCLEOTIDE SEQUENCE</scope>
    <source>
        <strain evidence="2">NIES-2562</strain>
    </source>
</reference>
<keyword evidence="1" id="KW-0812">Transmembrane</keyword>
<feature type="transmembrane region" description="Helical" evidence="1">
    <location>
        <begin position="53"/>
        <end position="77"/>
    </location>
</feature>
<keyword evidence="1" id="KW-0472">Membrane</keyword>
<evidence type="ECO:0000313" key="2">
    <source>
        <dbReference type="EMBL" id="CAE0261319.1"/>
    </source>
</evidence>
<feature type="transmembrane region" description="Helical" evidence="1">
    <location>
        <begin position="84"/>
        <end position="102"/>
    </location>
</feature>
<protein>
    <submittedName>
        <fullName evidence="2">Uncharacterized protein</fullName>
    </submittedName>
</protein>